<keyword evidence="9" id="KW-0539">Nucleus</keyword>
<dbReference type="OrthoDB" id="5837785at2759"/>
<organism evidence="13 14">
    <name type="scientific">Bugula neritina</name>
    <name type="common">Brown bryozoan</name>
    <name type="synonym">Sertularia neritina</name>
    <dbReference type="NCBI Taxonomy" id="10212"/>
    <lineage>
        <taxon>Eukaryota</taxon>
        <taxon>Metazoa</taxon>
        <taxon>Spiralia</taxon>
        <taxon>Lophotrochozoa</taxon>
        <taxon>Bryozoa</taxon>
        <taxon>Gymnolaemata</taxon>
        <taxon>Cheilostomatida</taxon>
        <taxon>Flustrina</taxon>
        <taxon>Buguloidea</taxon>
        <taxon>Bugulidae</taxon>
        <taxon>Bugula</taxon>
    </lineage>
</organism>
<evidence type="ECO:0000256" key="1">
    <source>
        <dbReference type="ARBA" id="ARBA00004123"/>
    </source>
</evidence>
<evidence type="ECO:0000313" key="13">
    <source>
        <dbReference type="EMBL" id="KAF6028580.1"/>
    </source>
</evidence>
<gene>
    <name evidence="13" type="ORF">EB796_013119</name>
</gene>
<name>A0A7J7JQF1_BUGNE</name>
<proteinExistence type="predicted"/>
<dbReference type="Gene3D" id="1.10.565.10">
    <property type="entry name" value="Retinoid X Receptor"/>
    <property type="match status" value="1"/>
</dbReference>
<evidence type="ECO:0000256" key="3">
    <source>
        <dbReference type="ARBA" id="ARBA00022771"/>
    </source>
</evidence>
<comment type="caution">
    <text evidence="13">The sequence shown here is derived from an EMBL/GenBank/DDBJ whole genome shotgun (WGS) entry which is preliminary data.</text>
</comment>
<protein>
    <submittedName>
        <fullName evidence="13">Hr46</fullName>
    </submittedName>
</protein>
<comment type="subcellular location">
    <subcellularLocation>
        <location evidence="1">Nucleus</location>
    </subcellularLocation>
</comment>
<dbReference type="EMBL" id="VXIV02001936">
    <property type="protein sequence ID" value="KAF6028580.1"/>
    <property type="molecule type" value="Genomic_DNA"/>
</dbReference>
<dbReference type="SUPFAM" id="SSF57716">
    <property type="entry name" value="Glucocorticoid receptor-like (DNA-binding domain)"/>
    <property type="match status" value="1"/>
</dbReference>
<dbReference type="InterPro" id="IPR001628">
    <property type="entry name" value="Znf_hrmn_rcpt"/>
</dbReference>
<feature type="region of interest" description="Disordered" evidence="10">
    <location>
        <begin position="275"/>
        <end position="299"/>
    </location>
</feature>
<keyword evidence="2" id="KW-0479">Metal-binding</keyword>
<feature type="domain" description="NR LBD" evidence="12">
    <location>
        <begin position="513"/>
        <end position="697"/>
    </location>
</feature>
<evidence type="ECO:0000256" key="8">
    <source>
        <dbReference type="ARBA" id="ARBA00023170"/>
    </source>
</evidence>
<dbReference type="InterPro" id="IPR013088">
    <property type="entry name" value="Znf_NHR/GATA"/>
</dbReference>
<keyword evidence="6" id="KW-0238">DNA-binding</keyword>
<dbReference type="Pfam" id="PF00104">
    <property type="entry name" value="Hormone_recep"/>
    <property type="match status" value="1"/>
</dbReference>
<dbReference type="SMART" id="SM00399">
    <property type="entry name" value="ZnF_C4"/>
    <property type="match status" value="1"/>
</dbReference>
<feature type="domain" description="Nuclear receptor" evidence="11">
    <location>
        <begin position="91"/>
        <end position="169"/>
    </location>
</feature>
<evidence type="ECO:0000256" key="2">
    <source>
        <dbReference type="ARBA" id="ARBA00022723"/>
    </source>
</evidence>
<dbReference type="PANTHER" id="PTHR45805">
    <property type="entry name" value="NUCLEAR HORMONE RECEPTOR HR3-RELATED"/>
    <property type="match status" value="1"/>
</dbReference>
<dbReference type="PANTHER" id="PTHR45805:SF2">
    <property type="entry name" value="NUCLEAR HORMONE RECEPTOR HR3-RELATED"/>
    <property type="match status" value="1"/>
</dbReference>
<keyword evidence="7" id="KW-0804">Transcription</keyword>
<dbReference type="GO" id="GO:0000978">
    <property type="term" value="F:RNA polymerase II cis-regulatory region sequence-specific DNA binding"/>
    <property type="evidence" value="ECO:0007669"/>
    <property type="project" value="TreeGrafter"/>
</dbReference>
<dbReference type="GO" id="GO:0004879">
    <property type="term" value="F:nuclear receptor activity"/>
    <property type="evidence" value="ECO:0007669"/>
    <property type="project" value="TreeGrafter"/>
</dbReference>
<evidence type="ECO:0000259" key="11">
    <source>
        <dbReference type="PROSITE" id="PS51030"/>
    </source>
</evidence>
<dbReference type="GO" id="GO:0005634">
    <property type="term" value="C:nucleus"/>
    <property type="evidence" value="ECO:0007669"/>
    <property type="project" value="UniProtKB-SubCell"/>
</dbReference>
<dbReference type="Proteomes" id="UP000593567">
    <property type="component" value="Unassembled WGS sequence"/>
</dbReference>
<evidence type="ECO:0000313" key="14">
    <source>
        <dbReference type="Proteomes" id="UP000593567"/>
    </source>
</evidence>
<dbReference type="SUPFAM" id="SSF48508">
    <property type="entry name" value="Nuclear receptor ligand-binding domain"/>
    <property type="match status" value="1"/>
</dbReference>
<reference evidence="13" key="1">
    <citation type="submission" date="2020-06" db="EMBL/GenBank/DDBJ databases">
        <title>Draft genome of Bugula neritina, a colonial animal packing powerful symbionts and potential medicines.</title>
        <authorList>
            <person name="Rayko M."/>
        </authorList>
    </citation>
    <scope>NUCLEOTIDE SEQUENCE [LARGE SCALE GENOMIC DNA]</scope>
    <source>
        <strain evidence="13">Kwan_BN1</strain>
    </source>
</reference>
<keyword evidence="14" id="KW-1185">Reference proteome</keyword>
<dbReference type="GO" id="GO:0008270">
    <property type="term" value="F:zinc ion binding"/>
    <property type="evidence" value="ECO:0007669"/>
    <property type="project" value="UniProtKB-KW"/>
</dbReference>
<dbReference type="PROSITE" id="PS00031">
    <property type="entry name" value="NUCLEAR_REC_DBD_1"/>
    <property type="match status" value="1"/>
</dbReference>
<evidence type="ECO:0000256" key="4">
    <source>
        <dbReference type="ARBA" id="ARBA00022833"/>
    </source>
</evidence>
<accession>A0A7J7JQF1</accession>
<dbReference type="PRINTS" id="PR00047">
    <property type="entry name" value="STROIDFINGER"/>
</dbReference>
<dbReference type="InterPro" id="IPR000536">
    <property type="entry name" value="Nucl_hrmn_rcpt_lig-bd"/>
</dbReference>
<dbReference type="InterPro" id="IPR035500">
    <property type="entry name" value="NHR-like_dom_sf"/>
</dbReference>
<evidence type="ECO:0000259" key="12">
    <source>
        <dbReference type="PROSITE" id="PS51843"/>
    </source>
</evidence>
<keyword evidence="3" id="KW-0863">Zinc-finger</keyword>
<sequence>MLKRGVLDGDNEQITFVEASVASSNVELTTNFLQVTRATISETIAGDDGTSTNIQEIIPSASSLSPTVTITEHTFTSNNVLGVESSTVQSEERCLVCSDKASGLHYGVLACEGCKGFFRRALQDIGDPSRRRCYYNKNCEITISSRNRCQFCRLQKCLALGMSRGAAKLGRRSRKMKATIADACKSIEDTQTAQALHGLLSLKAENHGGVITFTPTTTSVDVSSFPAAQTSNVSLDMGDITFSSLAHSTSLPTTSQTDTLSASKVTSLSLPTASTSVATGSADDDDDDQQVGQENPTDSDVFKHMMDRLAQARVCNSEVFNRNRNRLKNSEQKKNKMTQRQADTISLLKISHLAGIEGASGSGTKFLIVNSNKLPLNQQTYITTPSGEVIDMSNVQIINATAATPLRVSNSSPNKIIIPNSGMSSGTSNSILIHGAASATEKLAPSADNSLNAGEHAIYRSPLKKRPYREPDLIGDGHMKRVHLDDNDVVLEQHQVVLVDSGEQHATDVQAVNMADVATTVYDAYIDTVQFTFNNTMTMRQNITEKLVCPTSSTHLPDHLAAACWKAYETRSNEAITDVVNFAKRIPGFPALETDDQIILIKGGSFEVACVMQASFVDSDREIMLLSGIDAAYTKQQLRNSFLMGATFVDLLFNFASRFSSFHLTDVETALFCALMLIRPGRHTITMYFMRRAKHCM</sequence>
<keyword evidence="5" id="KW-0805">Transcription regulation</keyword>
<evidence type="ECO:0000256" key="6">
    <source>
        <dbReference type="ARBA" id="ARBA00023125"/>
    </source>
</evidence>
<keyword evidence="8" id="KW-0675">Receptor</keyword>
<dbReference type="Gene3D" id="3.30.50.10">
    <property type="entry name" value="Erythroid Transcription Factor GATA-1, subunit A"/>
    <property type="match status" value="1"/>
</dbReference>
<evidence type="ECO:0000256" key="5">
    <source>
        <dbReference type="ARBA" id="ARBA00023015"/>
    </source>
</evidence>
<evidence type="ECO:0000256" key="9">
    <source>
        <dbReference type="ARBA" id="ARBA00023242"/>
    </source>
</evidence>
<dbReference type="PROSITE" id="PS51030">
    <property type="entry name" value="NUCLEAR_REC_DBD_2"/>
    <property type="match status" value="1"/>
</dbReference>
<evidence type="ECO:0000256" key="7">
    <source>
        <dbReference type="ARBA" id="ARBA00023163"/>
    </source>
</evidence>
<dbReference type="CDD" id="cd06916">
    <property type="entry name" value="NR_DBD_like"/>
    <property type="match status" value="1"/>
</dbReference>
<evidence type="ECO:0000256" key="10">
    <source>
        <dbReference type="SAM" id="MobiDB-lite"/>
    </source>
</evidence>
<dbReference type="AlphaFoldDB" id="A0A7J7JQF1"/>
<dbReference type="PROSITE" id="PS51843">
    <property type="entry name" value="NR_LBD"/>
    <property type="match status" value="1"/>
</dbReference>
<keyword evidence="4" id="KW-0862">Zinc</keyword>
<dbReference type="Pfam" id="PF00105">
    <property type="entry name" value="zf-C4"/>
    <property type="match status" value="1"/>
</dbReference>